<dbReference type="GO" id="GO:0003824">
    <property type="term" value="F:catalytic activity"/>
    <property type="evidence" value="ECO:0007669"/>
    <property type="project" value="InterPro"/>
</dbReference>
<protein>
    <recommendedName>
        <fullName evidence="3">Amidase domain-containing protein</fullName>
    </recommendedName>
</protein>
<evidence type="ECO:0000256" key="2">
    <source>
        <dbReference type="SAM" id="MobiDB-lite"/>
    </source>
</evidence>
<dbReference type="Pfam" id="PF01425">
    <property type="entry name" value="Amidase"/>
    <property type="match status" value="1"/>
</dbReference>
<dbReference type="Gene3D" id="3.90.1300.10">
    <property type="entry name" value="Amidase signature (AS) domain"/>
    <property type="match status" value="1"/>
</dbReference>
<gene>
    <name evidence="4" type="ORF">A4H34_01160</name>
</gene>
<dbReference type="SUPFAM" id="SSF75304">
    <property type="entry name" value="Amidase signature (AS) enzymes"/>
    <property type="match status" value="1"/>
</dbReference>
<dbReference type="InterPro" id="IPR036928">
    <property type="entry name" value="AS_sf"/>
</dbReference>
<dbReference type="OrthoDB" id="5175573at2"/>
<comment type="caution">
    <text evidence="4">The sequence shown here is derived from an EMBL/GenBank/DDBJ whole genome shotgun (WGS) entry which is preliminary data.</text>
</comment>
<organism evidence="4 5">
    <name type="scientific">Peptidiphaga gingivicola</name>
    <dbReference type="NCBI Taxonomy" id="2741497"/>
    <lineage>
        <taxon>Bacteria</taxon>
        <taxon>Bacillati</taxon>
        <taxon>Actinomycetota</taxon>
        <taxon>Actinomycetes</taxon>
        <taxon>Actinomycetales</taxon>
        <taxon>Actinomycetaceae</taxon>
        <taxon>Peptidiphaga</taxon>
    </lineage>
</organism>
<dbReference type="Proteomes" id="UP000078368">
    <property type="component" value="Unassembled WGS sequence"/>
</dbReference>
<evidence type="ECO:0000256" key="1">
    <source>
        <dbReference type="ARBA" id="ARBA00009199"/>
    </source>
</evidence>
<dbReference type="RefSeq" id="WP_064230792.1">
    <property type="nucleotide sequence ID" value="NZ_LVZK01000001.1"/>
</dbReference>
<dbReference type="EMBL" id="LVZK01000001">
    <property type="protein sequence ID" value="OAP85833.1"/>
    <property type="molecule type" value="Genomic_DNA"/>
</dbReference>
<dbReference type="InterPro" id="IPR020556">
    <property type="entry name" value="Amidase_CS"/>
</dbReference>
<evidence type="ECO:0000259" key="3">
    <source>
        <dbReference type="Pfam" id="PF01425"/>
    </source>
</evidence>
<dbReference type="PANTHER" id="PTHR11895:SF7">
    <property type="entry name" value="GLUTAMYL-TRNA(GLN) AMIDOTRANSFERASE SUBUNIT A, MITOCHONDRIAL"/>
    <property type="match status" value="1"/>
</dbReference>
<keyword evidence="5" id="KW-1185">Reference proteome</keyword>
<reference evidence="4 5" key="1">
    <citation type="submission" date="2016-04" db="EMBL/GenBank/DDBJ databases">
        <title>Peptidophaga gingivicola gen. nov., sp. nov., isolated from human subgingival plaque.</title>
        <authorList>
            <person name="Beall C.J."/>
            <person name="Mokrzan E.M."/>
            <person name="Griffen A.L."/>
            <person name="Leys E.J."/>
        </authorList>
    </citation>
    <scope>NUCLEOTIDE SEQUENCE [LARGE SCALE GENOMIC DNA]</scope>
    <source>
        <strain evidence="4 5">BA112</strain>
    </source>
</reference>
<dbReference type="InterPro" id="IPR000120">
    <property type="entry name" value="Amidase"/>
</dbReference>
<dbReference type="PROSITE" id="PS00571">
    <property type="entry name" value="AMIDASES"/>
    <property type="match status" value="1"/>
</dbReference>
<dbReference type="AlphaFoldDB" id="A0A179B3M4"/>
<evidence type="ECO:0000313" key="5">
    <source>
        <dbReference type="Proteomes" id="UP000078368"/>
    </source>
</evidence>
<feature type="region of interest" description="Disordered" evidence="2">
    <location>
        <begin position="67"/>
        <end position="86"/>
    </location>
</feature>
<evidence type="ECO:0000313" key="4">
    <source>
        <dbReference type="EMBL" id="OAP85833.1"/>
    </source>
</evidence>
<feature type="domain" description="Amidase" evidence="3">
    <location>
        <begin position="27"/>
        <end position="465"/>
    </location>
</feature>
<dbReference type="PANTHER" id="PTHR11895">
    <property type="entry name" value="TRANSAMIDASE"/>
    <property type="match status" value="1"/>
</dbReference>
<name>A0A179B3M4_9ACTO</name>
<proteinExistence type="inferred from homology"/>
<dbReference type="InterPro" id="IPR023631">
    <property type="entry name" value="Amidase_dom"/>
</dbReference>
<comment type="similarity">
    <text evidence="1">Belongs to the amidase family.</text>
</comment>
<sequence length="483" mass="51185">MNEDVFTQLSAGEMAEGVRSGRWTARELVAASLERIGRLDPELNAFTVVRTKEALAEADRLDAELAGEAKGRKASGADSRPTADTGRLLTGVPIAVKEEFDVAGLPTTLGGSGNPSPAAADSEVIRRVRAAGAIVVGKTTMPEFGRCSETISDRYGATLNPWRRDFSPGGSSGGSAVAVAAGMTPIALGADGGGSIRLPAACCGILGLKPERGRVTMAPLSQHWHALVTFGGLSRTAADSALLYDAIAGSLPSDRWQAEPLSEPYRDVVARGTGPLRIAWTGRSPMPGLKNDPEVDRALTALIQRLARLGHDVRETHAAWPVPTDAFILQFLSGMATEADSVEAPEKLERHTRRIAAVGRLIPTRLARFAERRGEKIARAFNERFLPTADVLAMPTIPVLPRPLGWLESRSTFASIFRGTPMVANTSIFNVTGHPALSIPGGVSAEGLPIGMQLVTRPGREGLLLALAAQLEKDEPWPTPPGF</sequence>
<accession>A0A179B3M4</accession>
<dbReference type="STRING" id="1823756.A4H34_01160"/>